<dbReference type="GO" id="GO:0003677">
    <property type="term" value="F:DNA binding"/>
    <property type="evidence" value="ECO:0007669"/>
    <property type="project" value="InterPro"/>
</dbReference>
<comment type="caution">
    <text evidence="3">The sequence shown here is derived from an EMBL/GenBank/DDBJ whole genome shotgun (WGS) entry which is preliminary data.</text>
</comment>
<dbReference type="SUPFAM" id="SSF56349">
    <property type="entry name" value="DNA breaking-rejoining enzymes"/>
    <property type="match status" value="1"/>
</dbReference>
<dbReference type="Pfam" id="PF00589">
    <property type="entry name" value="Phage_integrase"/>
    <property type="match status" value="1"/>
</dbReference>
<evidence type="ECO:0000256" key="1">
    <source>
        <dbReference type="ARBA" id="ARBA00023172"/>
    </source>
</evidence>
<evidence type="ECO:0000259" key="2">
    <source>
        <dbReference type="Pfam" id="PF00589"/>
    </source>
</evidence>
<evidence type="ECO:0000313" key="3">
    <source>
        <dbReference type="EMBL" id="EQD42618.1"/>
    </source>
</evidence>
<dbReference type="AlphaFoldDB" id="T0ZC29"/>
<protein>
    <submittedName>
        <fullName evidence="3">Integrase</fullName>
    </submittedName>
</protein>
<feature type="non-terminal residue" evidence="3">
    <location>
        <position position="1"/>
    </location>
</feature>
<dbReference type="EMBL" id="AUZY01009233">
    <property type="protein sequence ID" value="EQD42618.1"/>
    <property type="molecule type" value="Genomic_DNA"/>
</dbReference>
<sequence>SLTHALQKALHATGLRPLRWHDLRAIHGGLLVQAGVGMTTARDRLGHSSIAVTSTFYAGAVDELEREAAEKVGKLLGA</sequence>
<dbReference type="InterPro" id="IPR013762">
    <property type="entry name" value="Integrase-like_cat_sf"/>
</dbReference>
<name>T0ZC29_9ZZZZ</name>
<proteinExistence type="predicted"/>
<reference evidence="3" key="2">
    <citation type="journal article" date="2014" name="ISME J.">
        <title>Microbial stratification in low pH oxic and suboxic macroscopic growths along an acid mine drainage.</title>
        <authorList>
            <person name="Mendez-Garcia C."/>
            <person name="Mesa V."/>
            <person name="Sprenger R.R."/>
            <person name="Richter M."/>
            <person name="Diez M.S."/>
            <person name="Solano J."/>
            <person name="Bargiela R."/>
            <person name="Golyshina O.V."/>
            <person name="Manteca A."/>
            <person name="Ramos J.L."/>
            <person name="Gallego J.R."/>
            <person name="Llorente I."/>
            <person name="Martins Dos Santos V.A."/>
            <person name="Jensen O.N."/>
            <person name="Pelaez A.I."/>
            <person name="Sanchez J."/>
            <person name="Ferrer M."/>
        </authorList>
    </citation>
    <scope>NUCLEOTIDE SEQUENCE</scope>
</reference>
<reference evidence="3" key="1">
    <citation type="submission" date="2013-08" db="EMBL/GenBank/DDBJ databases">
        <authorList>
            <person name="Mendez C."/>
            <person name="Richter M."/>
            <person name="Ferrer M."/>
            <person name="Sanchez J."/>
        </authorList>
    </citation>
    <scope>NUCLEOTIDE SEQUENCE</scope>
</reference>
<dbReference type="GO" id="GO:0006310">
    <property type="term" value="P:DNA recombination"/>
    <property type="evidence" value="ECO:0007669"/>
    <property type="project" value="UniProtKB-KW"/>
</dbReference>
<accession>T0ZC29</accession>
<feature type="domain" description="Tyr recombinase" evidence="2">
    <location>
        <begin position="3"/>
        <end position="58"/>
    </location>
</feature>
<keyword evidence="1" id="KW-0233">DNA recombination</keyword>
<organism evidence="3">
    <name type="scientific">mine drainage metagenome</name>
    <dbReference type="NCBI Taxonomy" id="410659"/>
    <lineage>
        <taxon>unclassified sequences</taxon>
        <taxon>metagenomes</taxon>
        <taxon>ecological metagenomes</taxon>
    </lineage>
</organism>
<dbReference type="Gene3D" id="1.10.443.10">
    <property type="entry name" value="Intergrase catalytic core"/>
    <property type="match status" value="1"/>
</dbReference>
<dbReference type="InterPro" id="IPR011010">
    <property type="entry name" value="DNA_brk_join_enz"/>
</dbReference>
<dbReference type="GO" id="GO:0015074">
    <property type="term" value="P:DNA integration"/>
    <property type="evidence" value="ECO:0007669"/>
    <property type="project" value="InterPro"/>
</dbReference>
<dbReference type="InterPro" id="IPR002104">
    <property type="entry name" value="Integrase_catalytic"/>
</dbReference>
<gene>
    <name evidence="3" type="ORF">B1B_13997</name>
</gene>